<dbReference type="GO" id="GO:0047617">
    <property type="term" value="F:fatty acyl-CoA hydrolase activity"/>
    <property type="evidence" value="ECO:0007669"/>
    <property type="project" value="TreeGrafter"/>
</dbReference>
<evidence type="ECO:0000313" key="4">
    <source>
        <dbReference type="EMBL" id="CEQ39411.1"/>
    </source>
</evidence>
<dbReference type="Gene3D" id="3.10.129.10">
    <property type="entry name" value="Hotdog Thioesterase"/>
    <property type="match status" value="1"/>
</dbReference>
<evidence type="ECO:0000256" key="2">
    <source>
        <dbReference type="ARBA" id="ARBA00022801"/>
    </source>
</evidence>
<dbReference type="OrthoDB" id="2420454at2759"/>
<feature type="compositionally biased region" description="Low complexity" evidence="3">
    <location>
        <begin position="66"/>
        <end position="75"/>
    </location>
</feature>
<dbReference type="Proteomes" id="UP000243876">
    <property type="component" value="Unassembled WGS sequence"/>
</dbReference>
<comment type="similarity">
    <text evidence="1">Belongs to the 4-hydroxybenzoyl-CoA thioesterase family.</text>
</comment>
<feature type="non-terminal residue" evidence="4">
    <location>
        <position position="1"/>
    </location>
</feature>
<dbReference type="InterPro" id="IPR050563">
    <property type="entry name" value="4-hydroxybenzoyl-CoA_TE"/>
</dbReference>
<keyword evidence="5" id="KW-1185">Reference proteome</keyword>
<dbReference type="SUPFAM" id="SSF54637">
    <property type="entry name" value="Thioesterase/thiol ester dehydrase-isomerase"/>
    <property type="match status" value="1"/>
</dbReference>
<proteinExistence type="inferred from homology"/>
<evidence type="ECO:0000256" key="3">
    <source>
        <dbReference type="SAM" id="MobiDB-lite"/>
    </source>
</evidence>
<evidence type="ECO:0000256" key="1">
    <source>
        <dbReference type="ARBA" id="ARBA00005953"/>
    </source>
</evidence>
<dbReference type="EMBL" id="CENE01000003">
    <property type="protein sequence ID" value="CEQ39411.1"/>
    <property type="molecule type" value="Genomic_DNA"/>
</dbReference>
<dbReference type="InterPro" id="IPR029069">
    <property type="entry name" value="HotDog_dom_sf"/>
</dbReference>
<accession>A0A0D6EHM8</accession>
<sequence>MNRLLSVTAPAARLTQLQRHLAPSSTLPSLASAPHLRPSPACSRASIASSGSSSSISSSSPPPSASHPASPSPKAKPARPPPPSSSSYRYFLPFQTRWGDNDRYDHLNNVVYSLYFDSITNQYLRQSPSPSHLSLPQRNSELITTAPATVEHCQIHVPPSPIGLIVSSSTSFASSLSYPSPLIAALSITSLSARTVVWSVALFAAEYVPLACRPGDWTGYEMDGQGEVGRRVRIKRDAEGTEVKAAAWGTMTHVFVDTDTRRPVERLPDELRQMLERLLVKEEQQEQ</sequence>
<gene>
    <name evidence="4" type="primary">SPOSA6832_00930</name>
</gene>
<protein>
    <submittedName>
        <fullName evidence="4">SPOSA6832_00930-mRNA-1:cds</fullName>
    </submittedName>
</protein>
<feature type="compositionally biased region" description="Low complexity" evidence="3">
    <location>
        <begin position="21"/>
        <end position="34"/>
    </location>
</feature>
<dbReference type="AlphaFoldDB" id="A0A0D6EHM8"/>
<evidence type="ECO:0000313" key="5">
    <source>
        <dbReference type="Proteomes" id="UP000243876"/>
    </source>
</evidence>
<dbReference type="PANTHER" id="PTHR31793:SF27">
    <property type="entry name" value="NOVEL THIOESTERASE SUPERFAMILY DOMAIN AND SAPOSIN A-TYPE DOMAIN CONTAINING PROTEIN (0610012H03RIK)"/>
    <property type="match status" value="1"/>
</dbReference>
<feature type="region of interest" description="Disordered" evidence="3">
    <location>
        <begin position="20"/>
        <end position="86"/>
    </location>
</feature>
<reference evidence="5" key="1">
    <citation type="submission" date="2015-02" db="EMBL/GenBank/DDBJ databases">
        <authorList>
            <person name="Gon?alves P."/>
        </authorList>
    </citation>
    <scope>NUCLEOTIDE SEQUENCE [LARGE SCALE GENOMIC DNA]</scope>
</reference>
<dbReference type="PANTHER" id="PTHR31793">
    <property type="entry name" value="4-HYDROXYBENZOYL-COA THIOESTERASE FAMILY MEMBER"/>
    <property type="match status" value="1"/>
</dbReference>
<name>A0A0D6EHM8_SPOSA</name>
<organism evidence="4 5">
    <name type="scientific">Sporidiobolus salmonicolor</name>
    <name type="common">Yeast-like fungus</name>
    <name type="synonym">Sporobolomyces salmonicolor</name>
    <dbReference type="NCBI Taxonomy" id="5005"/>
    <lineage>
        <taxon>Eukaryota</taxon>
        <taxon>Fungi</taxon>
        <taxon>Dikarya</taxon>
        <taxon>Basidiomycota</taxon>
        <taxon>Pucciniomycotina</taxon>
        <taxon>Microbotryomycetes</taxon>
        <taxon>Sporidiobolales</taxon>
        <taxon>Sporidiobolaceae</taxon>
        <taxon>Sporobolomyces</taxon>
    </lineage>
</organism>
<keyword evidence="2" id="KW-0378">Hydrolase</keyword>
<feature type="compositionally biased region" description="Low complexity" evidence="3">
    <location>
        <begin position="43"/>
        <end position="59"/>
    </location>
</feature>